<protein>
    <recommendedName>
        <fullName evidence="4">Thioredoxin domain-containing protein</fullName>
    </recommendedName>
</protein>
<dbReference type="EMBL" id="JACHGF010000008">
    <property type="protein sequence ID" value="MBB5286032.1"/>
    <property type="molecule type" value="Genomic_DNA"/>
</dbReference>
<accession>A0A840TWR0</accession>
<organism evidence="2 3">
    <name type="scientific">Rhabdobacter roseus</name>
    <dbReference type="NCBI Taxonomy" id="1655419"/>
    <lineage>
        <taxon>Bacteria</taxon>
        <taxon>Pseudomonadati</taxon>
        <taxon>Bacteroidota</taxon>
        <taxon>Cytophagia</taxon>
        <taxon>Cytophagales</taxon>
        <taxon>Cytophagaceae</taxon>
        <taxon>Rhabdobacter</taxon>
    </lineage>
</organism>
<dbReference type="InterPro" id="IPR036249">
    <property type="entry name" value="Thioredoxin-like_sf"/>
</dbReference>
<evidence type="ECO:0000313" key="3">
    <source>
        <dbReference type="Proteomes" id="UP000557307"/>
    </source>
</evidence>
<evidence type="ECO:0000256" key="1">
    <source>
        <dbReference type="SAM" id="SignalP"/>
    </source>
</evidence>
<keyword evidence="3" id="KW-1185">Reference proteome</keyword>
<evidence type="ECO:0000313" key="2">
    <source>
        <dbReference type="EMBL" id="MBB5286032.1"/>
    </source>
</evidence>
<dbReference type="Gene3D" id="3.40.30.10">
    <property type="entry name" value="Glutaredoxin"/>
    <property type="match status" value="1"/>
</dbReference>
<dbReference type="Proteomes" id="UP000557307">
    <property type="component" value="Unassembled WGS sequence"/>
</dbReference>
<dbReference type="RefSeq" id="WP_184176772.1">
    <property type="nucleotide sequence ID" value="NZ_JACHGF010000008.1"/>
</dbReference>
<sequence length="564" mass="64546">MTFKRFFFAFSLLYLADSSGSYAQTDSVIITGRILNLTAPLYRSAPAITFSRNNLLQLQTELTRQAPLQADGSFRVSLPLIFSQEEIYLDYGGLVFTTFLASPGQVQISFDADSMFKARKLFYFAGVQAEANNQYSQYVMEETRLMQADKRYGANFFEYFWEQSSTGARRDLQRRTELRLSALKPLESQGNVAPGLLSWVQALANDEQLALLYEHALSNDLNLEQGLLDSLARLAAPPLTFQHVTWATRTSHYLERQIRQWSATNPSRARALPVDQLASLILRYVSPLSATERLQLTQIREEKSTQNSGVEFMSKLYMRNRRAMDLITGFEKSYRICQDLFGTNAADFFAAYYPVSTLHLLTLDDQNLLYNHVKDQIQQPQFRASLDELFRLETKDSAAIRTVLNRRDLGSEPKEVQPGIWLAQSEIGGTAWFRQIQNLYKGKTLYLIKWSLDDDVSRRELAFAPALRAQLPNDVEFLYIHLSDDDSGTLQDLWKQYTIRHQLRGVHLYLNYSQALALSFRLNPLSSPSFAILKPNGKYYTRKAPPLSDAEKVRSALLDARRSR</sequence>
<feature type="signal peptide" evidence="1">
    <location>
        <begin position="1"/>
        <end position="23"/>
    </location>
</feature>
<dbReference type="AlphaFoldDB" id="A0A840TWR0"/>
<name>A0A840TWR0_9BACT</name>
<comment type="caution">
    <text evidence="2">The sequence shown here is derived from an EMBL/GenBank/DDBJ whole genome shotgun (WGS) entry which is preliminary data.</text>
</comment>
<evidence type="ECO:0008006" key="4">
    <source>
        <dbReference type="Google" id="ProtNLM"/>
    </source>
</evidence>
<dbReference type="SUPFAM" id="SSF52833">
    <property type="entry name" value="Thioredoxin-like"/>
    <property type="match status" value="1"/>
</dbReference>
<gene>
    <name evidence="2" type="ORF">HNQ92_004192</name>
</gene>
<proteinExistence type="predicted"/>
<feature type="chain" id="PRO_5032436794" description="Thioredoxin domain-containing protein" evidence="1">
    <location>
        <begin position="24"/>
        <end position="564"/>
    </location>
</feature>
<keyword evidence="1" id="KW-0732">Signal</keyword>
<reference evidence="2 3" key="1">
    <citation type="submission" date="2020-08" db="EMBL/GenBank/DDBJ databases">
        <title>Genomic Encyclopedia of Type Strains, Phase IV (KMG-IV): sequencing the most valuable type-strain genomes for metagenomic binning, comparative biology and taxonomic classification.</title>
        <authorList>
            <person name="Goeker M."/>
        </authorList>
    </citation>
    <scope>NUCLEOTIDE SEQUENCE [LARGE SCALE GENOMIC DNA]</scope>
    <source>
        <strain evidence="2 3">DSM 105074</strain>
    </source>
</reference>